<sequence>MTTKTTVRRPRPSSYSTVYKIIIFVFLLIIPVAIFHLRPAPNPQPHQPDQDILTTKEKPPIPDHINEENCRPRIRYEPGRRGIACYPSTGGMWIANAEPLILQHLNVDRFTRTERFQDPAEDKFCDRLRVVGASWWDFSPETVYEYIDCEPDDWEVYDKPPWPAAYISSRYVGFPDDGGILVLKKRRWEPEVDFGRGIGGIDNALTMEERCVVMRKLGAVFCENLERCEALKDLGKEPVELAKMKQQKIEAIVSQYDAPICGNILDDIPE</sequence>
<keyword evidence="2" id="KW-0472">Membrane</keyword>
<feature type="region of interest" description="Disordered" evidence="1">
    <location>
        <begin position="41"/>
        <end position="67"/>
    </location>
</feature>
<evidence type="ECO:0000313" key="4">
    <source>
        <dbReference type="Proteomes" id="UP000184383"/>
    </source>
</evidence>
<keyword evidence="2" id="KW-1133">Transmembrane helix</keyword>
<evidence type="ECO:0000313" key="3">
    <source>
        <dbReference type="EMBL" id="OJJ30818.1"/>
    </source>
</evidence>
<reference evidence="4" key="1">
    <citation type="journal article" date="2017" name="Genome Biol.">
        <title>Comparative genomics reveals high biological diversity and specific adaptations in the industrially and medically important fungal genus Aspergillus.</title>
        <authorList>
            <person name="de Vries R.P."/>
            <person name="Riley R."/>
            <person name="Wiebenga A."/>
            <person name="Aguilar-Osorio G."/>
            <person name="Amillis S."/>
            <person name="Uchima C.A."/>
            <person name="Anderluh G."/>
            <person name="Asadollahi M."/>
            <person name="Askin M."/>
            <person name="Barry K."/>
            <person name="Battaglia E."/>
            <person name="Bayram O."/>
            <person name="Benocci T."/>
            <person name="Braus-Stromeyer S.A."/>
            <person name="Caldana C."/>
            <person name="Canovas D."/>
            <person name="Cerqueira G.C."/>
            <person name="Chen F."/>
            <person name="Chen W."/>
            <person name="Choi C."/>
            <person name="Clum A."/>
            <person name="Dos Santos R.A."/>
            <person name="Damasio A.R."/>
            <person name="Diallinas G."/>
            <person name="Emri T."/>
            <person name="Fekete E."/>
            <person name="Flipphi M."/>
            <person name="Freyberg S."/>
            <person name="Gallo A."/>
            <person name="Gournas C."/>
            <person name="Habgood R."/>
            <person name="Hainaut M."/>
            <person name="Harispe M.L."/>
            <person name="Henrissat B."/>
            <person name="Hilden K.S."/>
            <person name="Hope R."/>
            <person name="Hossain A."/>
            <person name="Karabika E."/>
            <person name="Karaffa L."/>
            <person name="Karanyi Z."/>
            <person name="Krasevec N."/>
            <person name="Kuo A."/>
            <person name="Kusch H."/>
            <person name="LaButti K."/>
            <person name="Lagendijk E.L."/>
            <person name="Lapidus A."/>
            <person name="Levasseur A."/>
            <person name="Lindquist E."/>
            <person name="Lipzen A."/>
            <person name="Logrieco A.F."/>
            <person name="MacCabe A."/>
            <person name="Maekelae M.R."/>
            <person name="Malavazi I."/>
            <person name="Melin P."/>
            <person name="Meyer V."/>
            <person name="Mielnichuk N."/>
            <person name="Miskei M."/>
            <person name="Molnar A.P."/>
            <person name="Mule G."/>
            <person name="Ngan C.Y."/>
            <person name="Orejas M."/>
            <person name="Orosz E."/>
            <person name="Ouedraogo J.P."/>
            <person name="Overkamp K.M."/>
            <person name="Park H.-S."/>
            <person name="Perrone G."/>
            <person name="Piumi F."/>
            <person name="Punt P.J."/>
            <person name="Ram A.F."/>
            <person name="Ramon A."/>
            <person name="Rauscher S."/>
            <person name="Record E."/>
            <person name="Riano-Pachon D.M."/>
            <person name="Robert V."/>
            <person name="Roehrig J."/>
            <person name="Ruller R."/>
            <person name="Salamov A."/>
            <person name="Salih N.S."/>
            <person name="Samson R.A."/>
            <person name="Sandor E."/>
            <person name="Sanguinetti M."/>
            <person name="Schuetze T."/>
            <person name="Sepcic K."/>
            <person name="Shelest E."/>
            <person name="Sherlock G."/>
            <person name="Sophianopoulou V."/>
            <person name="Squina F.M."/>
            <person name="Sun H."/>
            <person name="Susca A."/>
            <person name="Todd R.B."/>
            <person name="Tsang A."/>
            <person name="Unkles S.E."/>
            <person name="van de Wiele N."/>
            <person name="van Rossen-Uffink D."/>
            <person name="Oliveira J.V."/>
            <person name="Vesth T.C."/>
            <person name="Visser J."/>
            <person name="Yu J.-H."/>
            <person name="Zhou M."/>
            <person name="Andersen M.R."/>
            <person name="Archer D.B."/>
            <person name="Baker S.E."/>
            <person name="Benoit I."/>
            <person name="Brakhage A.A."/>
            <person name="Braus G.H."/>
            <person name="Fischer R."/>
            <person name="Frisvad J.C."/>
            <person name="Goldman G.H."/>
            <person name="Houbraken J."/>
            <person name="Oakley B."/>
            <person name="Pocsi I."/>
            <person name="Scazzocchio C."/>
            <person name="Seiboth B."/>
            <person name="vanKuyk P.A."/>
            <person name="Wortman J."/>
            <person name="Dyer P.S."/>
            <person name="Grigoriev I.V."/>
        </authorList>
    </citation>
    <scope>NUCLEOTIDE SEQUENCE [LARGE SCALE GENOMIC DNA]</scope>
    <source>
        <strain evidence="4">DTO 134E9</strain>
    </source>
</reference>
<proteinExistence type="predicted"/>
<name>A0A1L9R7F9_ASPWE</name>
<dbReference type="Proteomes" id="UP000184383">
    <property type="component" value="Unassembled WGS sequence"/>
</dbReference>
<dbReference type="OrthoDB" id="4487429at2759"/>
<keyword evidence="2" id="KW-0812">Transmembrane</keyword>
<feature type="compositionally biased region" description="Basic and acidic residues" evidence="1">
    <location>
        <begin position="54"/>
        <end position="67"/>
    </location>
</feature>
<organism evidence="3 4">
    <name type="scientific">Aspergillus wentii DTO 134E9</name>
    <dbReference type="NCBI Taxonomy" id="1073089"/>
    <lineage>
        <taxon>Eukaryota</taxon>
        <taxon>Fungi</taxon>
        <taxon>Dikarya</taxon>
        <taxon>Ascomycota</taxon>
        <taxon>Pezizomycotina</taxon>
        <taxon>Eurotiomycetes</taxon>
        <taxon>Eurotiomycetidae</taxon>
        <taxon>Eurotiales</taxon>
        <taxon>Aspergillaceae</taxon>
        <taxon>Aspergillus</taxon>
        <taxon>Aspergillus subgen. Cremei</taxon>
    </lineage>
</organism>
<dbReference type="STRING" id="1073089.A0A1L9R7F9"/>
<dbReference type="VEuPathDB" id="FungiDB:ASPWEDRAFT_186797"/>
<keyword evidence="4" id="KW-1185">Reference proteome</keyword>
<protein>
    <submittedName>
        <fullName evidence="3">Uncharacterized protein</fullName>
    </submittedName>
</protein>
<dbReference type="GeneID" id="63748000"/>
<dbReference type="EMBL" id="KV878216">
    <property type="protein sequence ID" value="OJJ30818.1"/>
    <property type="molecule type" value="Genomic_DNA"/>
</dbReference>
<dbReference type="RefSeq" id="XP_040684495.1">
    <property type="nucleotide sequence ID" value="XM_040832152.1"/>
</dbReference>
<feature type="transmembrane region" description="Helical" evidence="2">
    <location>
        <begin position="18"/>
        <end position="37"/>
    </location>
</feature>
<evidence type="ECO:0000256" key="1">
    <source>
        <dbReference type="SAM" id="MobiDB-lite"/>
    </source>
</evidence>
<accession>A0A1L9R7F9</accession>
<gene>
    <name evidence="3" type="ORF">ASPWEDRAFT_186797</name>
</gene>
<dbReference type="AlphaFoldDB" id="A0A1L9R7F9"/>
<evidence type="ECO:0000256" key="2">
    <source>
        <dbReference type="SAM" id="Phobius"/>
    </source>
</evidence>